<protein>
    <submittedName>
        <fullName evidence="1">DUF2948 domain-containing protein</fullName>
    </submittedName>
</protein>
<reference evidence="1 2" key="1">
    <citation type="submission" date="2017-08" db="EMBL/GenBank/DDBJ databases">
        <title>Infants hospitalized years apart are colonized by the same room-sourced microbial strains.</title>
        <authorList>
            <person name="Brooks B."/>
            <person name="Olm M.R."/>
            <person name="Firek B.A."/>
            <person name="Baker R."/>
            <person name="Thomas B.C."/>
            <person name="Morowitz M.J."/>
            <person name="Banfield J.F."/>
        </authorList>
    </citation>
    <scope>NUCLEOTIDE SEQUENCE [LARGE SCALE GENOMIC DNA]</scope>
    <source>
        <strain evidence="1">S2_005_003_R2_43</strain>
    </source>
</reference>
<proteinExistence type="predicted"/>
<dbReference type="AlphaFoldDB" id="A0A2W5K844"/>
<organism evidence="1 2">
    <name type="scientific">Ancylobacter novellus</name>
    <name type="common">Thiobacillus novellus</name>
    <dbReference type="NCBI Taxonomy" id="921"/>
    <lineage>
        <taxon>Bacteria</taxon>
        <taxon>Pseudomonadati</taxon>
        <taxon>Pseudomonadota</taxon>
        <taxon>Alphaproteobacteria</taxon>
        <taxon>Hyphomicrobiales</taxon>
        <taxon>Xanthobacteraceae</taxon>
        <taxon>Ancylobacter</taxon>
    </lineage>
</organism>
<sequence length="147" mass="16161">MQDPASDAPLRLVALDAEDLEVLSAHLQDFVLHVGDLVFLPRERRFAFVGNRADRRVDGELRRRRAAGHFDRVLSVKARGVDREAPDTVLNLLAITFAETEAPSGWIDLAFSGGASLRLEVECIEAQAVDLGPVWAAKTAPHHDEEA</sequence>
<dbReference type="EMBL" id="QFPN01000008">
    <property type="protein sequence ID" value="PZQ13071.1"/>
    <property type="molecule type" value="Genomic_DNA"/>
</dbReference>
<gene>
    <name evidence="1" type="ORF">DI565_15530</name>
</gene>
<dbReference type="Pfam" id="PF11164">
    <property type="entry name" value="DUF2948"/>
    <property type="match status" value="1"/>
</dbReference>
<name>A0A2W5K844_ANCNO</name>
<dbReference type="InterPro" id="IPR021335">
    <property type="entry name" value="DUF2948"/>
</dbReference>
<comment type="caution">
    <text evidence="1">The sequence shown here is derived from an EMBL/GenBank/DDBJ whole genome shotgun (WGS) entry which is preliminary data.</text>
</comment>
<dbReference type="Proteomes" id="UP000249577">
    <property type="component" value="Unassembled WGS sequence"/>
</dbReference>
<accession>A0A2W5K844</accession>
<evidence type="ECO:0000313" key="2">
    <source>
        <dbReference type="Proteomes" id="UP000249577"/>
    </source>
</evidence>
<evidence type="ECO:0000313" key="1">
    <source>
        <dbReference type="EMBL" id="PZQ13071.1"/>
    </source>
</evidence>